<dbReference type="EMBL" id="UGNX01000001">
    <property type="protein sequence ID" value="STX34490.1"/>
    <property type="molecule type" value="Genomic_DNA"/>
</dbReference>
<name>A0A378IHT0_9GAMM</name>
<evidence type="ECO:0000313" key="1">
    <source>
        <dbReference type="EMBL" id="KTC83551.1"/>
    </source>
</evidence>
<dbReference type="Proteomes" id="UP000255316">
    <property type="component" value="Unassembled WGS sequence"/>
</dbReference>
<evidence type="ECO:0000313" key="2">
    <source>
        <dbReference type="EMBL" id="STX34490.1"/>
    </source>
</evidence>
<reference evidence="1 3" key="1">
    <citation type="submission" date="2015-11" db="EMBL/GenBank/DDBJ databases">
        <title>Genomic analysis of 38 Legionella species identifies large and diverse effector repertoires.</title>
        <authorList>
            <person name="Burstein D."/>
            <person name="Amaro F."/>
            <person name="Zusman T."/>
            <person name="Lifshitz Z."/>
            <person name="Cohen O."/>
            <person name="Gilbert J.A."/>
            <person name="Pupko T."/>
            <person name="Shuman H.A."/>
            <person name="Segal G."/>
        </authorList>
    </citation>
    <scope>NUCLEOTIDE SEQUENCE [LARGE SCALE GENOMIC DNA]</scope>
    <source>
        <strain evidence="1 3">CDC#72-OH-14</strain>
    </source>
</reference>
<sequence>MYIRVFDFDQTITKHHTFQTPSLFHSDNNIKIGIDEFFLHDKENVSAIATYHDNQEYVKSYIEKILNKKLTLQNTIDYENDRLSVYTVDKETIPLLISTVQPENYNSSVEILTSEGKNTQIRHILDYLKKNHSINYQNHEIHFYDDSEFNITAAEKLTDMISKIKCHLIDKYKPNQFSIKSIKEESTLKNKIINTKSNGELEIFDNCPTQYERALDYYAKRSSFFTPRTPKESEYRKKAYLLFKSIPKDHELYETIFSIVKHFAIATDTYRLYKGEIEMDKYDKYCQNDKERRAVQFLLQHKEFIEFVNFAKTMEHYKLSLENLIRAGFNEFIEERESKPSFSM</sequence>
<protein>
    <submittedName>
        <fullName evidence="2">Uncharacterized protein</fullName>
    </submittedName>
</protein>
<reference evidence="2 4" key="2">
    <citation type="submission" date="2018-06" db="EMBL/GenBank/DDBJ databases">
        <authorList>
            <consortium name="Pathogen Informatics"/>
            <person name="Doyle S."/>
        </authorList>
    </citation>
    <scope>NUCLEOTIDE SEQUENCE [LARGE SCALE GENOMIC DNA]</scope>
    <source>
        <strain evidence="2 4">NCTC12438</strain>
    </source>
</reference>
<organism evidence="2 4">
    <name type="scientific">Legionella cincinnatiensis</name>
    <dbReference type="NCBI Taxonomy" id="28085"/>
    <lineage>
        <taxon>Bacteria</taxon>
        <taxon>Pseudomonadati</taxon>
        <taxon>Pseudomonadota</taxon>
        <taxon>Gammaproteobacteria</taxon>
        <taxon>Legionellales</taxon>
        <taxon>Legionellaceae</taxon>
        <taxon>Legionella</taxon>
    </lineage>
</organism>
<dbReference type="AlphaFoldDB" id="A0A378IHT0"/>
<evidence type="ECO:0000313" key="4">
    <source>
        <dbReference type="Proteomes" id="UP000255316"/>
    </source>
</evidence>
<accession>A0A378IHT0</accession>
<keyword evidence="3" id="KW-1185">Reference proteome</keyword>
<dbReference type="EMBL" id="LNXX01000042">
    <property type="protein sequence ID" value="KTC83551.1"/>
    <property type="molecule type" value="Genomic_DNA"/>
</dbReference>
<dbReference type="STRING" id="28085.Lcin_2238"/>
<gene>
    <name evidence="1" type="ORF">Lcin_2238</name>
    <name evidence="2" type="ORF">NCTC12438_01089</name>
</gene>
<proteinExistence type="predicted"/>
<evidence type="ECO:0000313" key="3">
    <source>
        <dbReference type="Proteomes" id="UP000054854"/>
    </source>
</evidence>
<dbReference type="Proteomes" id="UP000054854">
    <property type="component" value="Unassembled WGS sequence"/>
</dbReference>